<comment type="pathway">
    <text evidence="2">Protein modification; protein ubiquitination.</text>
</comment>
<dbReference type="SUPFAM" id="SSF57850">
    <property type="entry name" value="RING/U-box"/>
    <property type="match status" value="1"/>
</dbReference>
<keyword evidence="5" id="KW-0479">Metal-binding</keyword>
<dbReference type="PROSITE" id="PS50089">
    <property type="entry name" value="ZF_RING_2"/>
    <property type="match status" value="1"/>
</dbReference>
<evidence type="ECO:0000256" key="7">
    <source>
        <dbReference type="ARBA" id="ARBA00022786"/>
    </source>
</evidence>
<dbReference type="Gene3D" id="3.30.40.10">
    <property type="entry name" value="Zinc/RING finger domain, C3HC4 (zinc finger)"/>
    <property type="match status" value="1"/>
</dbReference>
<reference evidence="12 13" key="1">
    <citation type="submission" date="2024-02" db="EMBL/GenBank/DDBJ databases">
        <authorList>
            <person name="Vignale AGUSTIN F."/>
            <person name="Sosa J E."/>
            <person name="Modenutti C."/>
        </authorList>
    </citation>
    <scope>NUCLEOTIDE SEQUENCE [LARGE SCALE GENOMIC DNA]</scope>
</reference>
<dbReference type="EC" id="2.3.2.27" evidence="3"/>
<dbReference type="SMART" id="SM00184">
    <property type="entry name" value="RING"/>
    <property type="match status" value="1"/>
</dbReference>
<keyword evidence="8" id="KW-0862">Zinc</keyword>
<keyword evidence="13" id="KW-1185">Reference proteome</keyword>
<organism evidence="12 13">
    <name type="scientific">Ilex paraguariensis</name>
    <name type="common">yerba mate</name>
    <dbReference type="NCBI Taxonomy" id="185542"/>
    <lineage>
        <taxon>Eukaryota</taxon>
        <taxon>Viridiplantae</taxon>
        <taxon>Streptophyta</taxon>
        <taxon>Embryophyta</taxon>
        <taxon>Tracheophyta</taxon>
        <taxon>Spermatophyta</taxon>
        <taxon>Magnoliopsida</taxon>
        <taxon>eudicotyledons</taxon>
        <taxon>Gunneridae</taxon>
        <taxon>Pentapetalae</taxon>
        <taxon>asterids</taxon>
        <taxon>campanulids</taxon>
        <taxon>Aquifoliales</taxon>
        <taxon>Aquifoliaceae</taxon>
        <taxon>Ilex</taxon>
    </lineage>
</organism>
<dbReference type="Pfam" id="PF13639">
    <property type="entry name" value="zf-RING_2"/>
    <property type="match status" value="1"/>
</dbReference>
<evidence type="ECO:0000259" key="11">
    <source>
        <dbReference type="PROSITE" id="PS50089"/>
    </source>
</evidence>
<sequence length="707" mass="76713">MQGQRSALDSFPESLDLNQGSVSDNTGMDQSAAWNNMESQLSNYMLPSGEGNSSSVNAIRHNSHSFSGWNLGDSSSSSNLQYQNSNDGSGMEHGWSYSFSAPAGIDARVEEQRFEPTNALLRESGSSSFGSRVAGRNLGMQRSVANHIPLNANLNAGYMGDIDNGSWDRASSGNVGTSSGNFNLMENDGGSGSFSGSWGLCCKRKTLEGTSAQFYSGGSSSCFPQSENIVRQTIPGRYNASSSLSISSPPVTSLNISNLEQLDPGIGVGARGVAFDVFPTSSVTGIAENTRRNYGVRGNLGQQESAPFDLPFTGTATRRSTICSSHQPSRPITFSDSLDLRPTTSVDDPPNQPHLMHAHGLPRSITPFPWNGASNLRARSSPSSLMLSGERGGVSRDEANLRSNLRNNAAEYPMFVSSTETRNLVQDPANWNLTAGSSSSAGGVPSGSRLGPGSGIDWSWSPPVPNVWIPHHNTPTQNHQRSSEVAPWTLFTSVGSESEGQRGHFSLLPSGSSSSSDETAMPSGRRSRDHRQLYPRSALQMEEPGEDVVGRRALVAAAEGRQRLVSEIRQLLNTVRRGGNLRTEDYMLFEPFINGVAELHDRHRDMRLDVDNMSYEELLALEERIGNVNTGLSEDAIMRSMKHRKYYPLAVGSWSNLEPCCICQEEYLTGDYIGTLDCGHVFHTNCIKQWLTQKNLCPICKMTALQN</sequence>
<dbReference type="GO" id="GO:0008270">
    <property type="term" value="F:zinc ion binding"/>
    <property type="evidence" value="ECO:0007669"/>
    <property type="project" value="UniProtKB-KW"/>
</dbReference>
<accession>A0ABC8R9D9</accession>
<dbReference type="EMBL" id="CAUOFW020001078">
    <property type="protein sequence ID" value="CAK9140807.1"/>
    <property type="molecule type" value="Genomic_DNA"/>
</dbReference>
<evidence type="ECO:0000313" key="13">
    <source>
        <dbReference type="Proteomes" id="UP001642360"/>
    </source>
</evidence>
<evidence type="ECO:0000256" key="6">
    <source>
        <dbReference type="ARBA" id="ARBA00022771"/>
    </source>
</evidence>
<feature type="compositionally biased region" description="Low complexity" evidence="10">
    <location>
        <begin position="506"/>
        <end position="516"/>
    </location>
</feature>
<evidence type="ECO:0000256" key="8">
    <source>
        <dbReference type="ARBA" id="ARBA00022833"/>
    </source>
</evidence>
<evidence type="ECO:0000256" key="1">
    <source>
        <dbReference type="ARBA" id="ARBA00000900"/>
    </source>
</evidence>
<feature type="compositionally biased region" description="Polar residues" evidence="10">
    <location>
        <begin position="16"/>
        <end position="30"/>
    </location>
</feature>
<evidence type="ECO:0000256" key="5">
    <source>
        <dbReference type="ARBA" id="ARBA00022723"/>
    </source>
</evidence>
<comment type="catalytic activity">
    <reaction evidence="1">
        <text>S-ubiquitinyl-[E2 ubiquitin-conjugating enzyme]-L-cysteine + [acceptor protein]-L-lysine = [E2 ubiquitin-conjugating enzyme]-L-cysteine + N(6)-ubiquitinyl-[acceptor protein]-L-lysine.</text>
        <dbReference type="EC" id="2.3.2.27"/>
    </reaction>
</comment>
<feature type="compositionally biased region" description="Polar residues" evidence="10">
    <location>
        <begin position="320"/>
        <end position="346"/>
    </location>
</feature>
<dbReference type="InterPro" id="IPR013083">
    <property type="entry name" value="Znf_RING/FYVE/PHD"/>
</dbReference>
<feature type="region of interest" description="Disordered" evidence="10">
    <location>
        <begin position="496"/>
        <end position="531"/>
    </location>
</feature>
<feature type="compositionally biased region" description="Low complexity" evidence="10">
    <location>
        <begin position="436"/>
        <end position="448"/>
    </location>
</feature>
<dbReference type="GO" id="GO:0061630">
    <property type="term" value="F:ubiquitin protein ligase activity"/>
    <property type="evidence" value="ECO:0007669"/>
    <property type="project" value="UniProtKB-EC"/>
</dbReference>
<feature type="region of interest" description="Disordered" evidence="10">
    <location>
        <begin position="320"/>
        <end position="349"/>
    </location>
</feature>
<dbReference type="PANTHER" id="PTHR22937">
    <property type="entry name" value="E3 UBIQUITIN-PROTEIN LIGASE RNF165"/>
    <property type="match status" value="1"/>
</dbReference>
<keyword evidence="7" id="KW-0833">Ubl conjugation pathway</keyword>
<name>A0ABC8R9D9_9AQUA</name>
<dbReference type="InterPro" id="IPR001841">
    <property type="entry name" value="Znf_RING"/>
</dbReference>
<feature type="domain" description="RING-type" evidence="11">
    <location>
        <begin position="660"/>
        <end position="701"/>
    </location>
</feature>
<evidence type="ECO:0000256" key="9">
    <source>
        <dbReference type="PROSITE-ProRule" id="PRU00175"/>
    </source>
</evidence>
<feature type="region of interest" description="Disordered" evidence="10">
    <location>
        <begin position="1"/>
        <end position="30"/>
    </location>
</feature>
<evidence type="ECO:0000256" key="10">
    <source>
        <dbReference type="SAM" id="MobiDB-lite"/>
    </source>
</evidence>
<evidence type="ECO:0000256" key="3">
    <source>
        <dbReference type="ARBA" id="ARBA00012483"/>
    </source>
</evidence>
<keyword evidence="6 9" id="KW-0863">Zinc-finger</keyword>
<feature type="region of interest" description="Disordered" evidence="10">
    <location>
        <begin position="435"/>
        <end position="456"/>
    </location>
</feature>
<evidence type="ECO:0000313" key="12">
    <source>
        <dbReference type="EMBL" id="CAK9140807.1"/>
    </source>
</evidence>
<protein>
    <recommendedName>
        <fullName evidence="3">RING-type E3 ubiquitin transferase</fullName>
        <ecNumber evidence="3">2.3.2.27</ecNumber>
    </recommendedName>
</protein>
<keyword evidence="4" id="KW-0808">Transferase</keyword>
<proteinExistence type="predicted"/>
<gene>
    <name evidence="12" type="ORF">ILEXP_LOCUS8319</name>
</gene>
<dbReference type="GO" id="GO:0010228">
    <property type="term" value="P:vegetative to reproductive phase transition of meristem"/>
    <property type="evidence" value="ECO:0007669"/>
    <property type="project" value="UniProtKB-ARBA"/>
</dbReference>
<dbReference type="Proteomes" id="UP001642360">
    <property type="component" value="Unassembled WGS sequence"/>
</dbReference>
<dbReference type="FunFam" id="3.30.40.10:FF:000309">
    <property type="entry name" value="E3 ubiquitin-protein ligase MBR2"/>
    <property type="match status" value="1"/>
</dbReference>
<dbReference type="PANTHER" id="PTHR22937:SF216">
    <property type="entry name" value="RING-TYPE E3 UBIQUITIN TRANSFERASE"/>
    <property type="match status" value="1"/>
</dbReference>
<dbReference type="InterPro" id="IPR045191">
    <property type="entry name" value="MBR1/2-like"/>
</dbReference>
<dbReference type="GO" id="GO:0043161">
    <property type="term" value="P:proteasome-mediated ubiquitin-dependent protein catabolic process"/>
    <property type="evidence" value="ECO:0007669"/>
    <property type="project" value="UniProtKB-ARBA"/>
</dbReference>
<evidence type="ECO:0000256" key="2">
    <source>
        <dbReference type="ARBA" id="ARBA00004906"/>
    </source>
</evidence>
<comment type="caution">
    <text evidence="12">The sequence shown here is derived from an EMBL/GenBank/DDBJ whole genome shotgun (WGS) entry which is preliminary data.</text>
</comment>
<evidence type="ECO:0000256" key="4">
    <source>
        <dbReference type="ARBA" id="ARBA00022679"/>
    </source>
</evidence>
<dbReference type="AlphaFoldDB" id="A0ABC8R9D9"/>